<reference evidence="1" key="2">
    <citation type="journal article" date="2015" name="Data Brief">
        <title>Shoot transcriptome of the giant reed, Arundo donax.</title>
        <authorList>
            <person name="Barrero R.A."/>
            <person name="Guerrero F.D."/>
            <person name="Moolhuijzen P."/>
            <person name="Goolsby J.A."/>
            <person name="Tidwell J."/>
            <person name="Bellgard S.E."/>
            <person name="Bellgard M.I."/>
        </authorList>
    </citation>
    <scope>NUCLEOTIDE SEQUENCE</scope>
    <source>
        <tissue evidence="1">Shoot tissue taken approximately 20 cm above the soil surface</tissue>
    </source>
</reference>
<evidence type="ECO:0000313" key="1">
    <source>
        <dbReference type="EMBL" id="JAD29955.1"/>
    </source>
</evidence>
<sequence>MLLTDYMVTQEYYIRQPGRLDLSSRKYVIYSSHFCVFACKFLM</sequence>
<organism evidence="1">
    <name type="scientific">Arundo donax</name>
    <name type="common">Giant reed</name>
    <name type="synonym">Donax arundinaceus</name>
    <dbReference type="NCBI Taxonomy" id="35708"/>
    <lineage>
        <taxon>Eukaryota</taxon>
        <taxon>Viridiplantae</taxon>
        <taxon>Streptophyta</taxon>
        <taxon>Embryophyta</taxon>
        <taxon>Tracheophyta</taxon>
        <taxon>Spermatophyta</taxon>
        <taxon>Magnoliopsida</taxon>
        <taxon>Liliopsida</taxon>
        <taxon>Poales</taxon>
        <taxon>Poaceae</taxon>
        <taxon>PACMAD clade</taxon>
        <taxon>Arundinoideae</taxon>
        <taxon>Arundineae</taxon>
        <taxon>Arundo</taxon>
    </lineage>
</organism>
<accession>A0A0A8YZM9</accession>
<proteinExistence type="predicted"/>
<reference evidence="1" key="1">
    <citation type="submission" date="2014-09" db="EMBL/GenBank/DDBJ databases">
        <authorList>
            <person name="Magalhaes I.L.F."/>
            <person name="Oliveira U."/>
            <person name="Santos F.R."/>
            <person name="Vidigal T.H.D.A."/>
            <person name="Brescovit A.D."/>
            <person name="Santos A.J."/>
        </authorList>
    </citation>
    <scope>NUCLEOTIDE SEQUENCE</scope>
    <source>
        <tissue evidence="1">Shoot tissue taken approximately 20 cm above the soil surface</tissue>
    </source>
</reference>
<dbReference type="AlphaFoldDB" id="A0A0A8YZM9"/>
<name>A0A0A8YZM9_ARUDO</name>
<protein>
    <submittedName>
        <fullName evidence="1">Uncharacterized protein</fullName>
    </submittedName>
</protein>
<dbReference type="EMBL" id="GBRH01267940">
    <property type="protein sequence ID" value="JAD29955.1"/>
    <property type="molecule type" value="Transcribed_RNA"/>
</dbReference>